<keyword evidence="7" id="KW-0479">Metal-binding</keyword>
<dbReference type="GO" id="GO:0020037">
    <property type="term" value="F:heme binding"/>
    <property type="evidence" value="ECO:0007669"/>
    <property type="project" value="TreeGrafter"/>
</dbReference>
<reference evidence="14 15" key="1">
    <citation type="submission" date="2017-09" db="EMBL/GenBank/DDBJ databases">
        <authorList>
            <person name="Ehlers B."/>
            <person name="Leendertz F.H."/>
        </authorList>
    </citation>
    <scope>NUCLEOTIDE SEQUENCE [LARGE SCALE GENOMIC DNA]</scope>
    <source>
        <strain evidence="14 15">DSM 18289</strain>
    </source>
</reference>
<feature type="transmembrane region" description="Helical" evidence="12">
    <location>
        <begin position="63"/>
        <end position="84"/>
    </location>
</feature>
<comment type="similarity">
    <text evidence="2">Belongs to the HupC/HyaC/HydC family.</text>
</comment>
<dbReference type="SUPFAM" id="SSF81342">
    <property type="entry name" value="Transmembrane di-heme cytochromes"/>
    <property type="match status" value="1"/>
</dbReference>
<dbReference type="Proteomes" id="UP000219439">
    <property type="component" value="Unassembled WGS sequence"/>
</dbReference>
<sequence length="235" mass="26805">MTDIASIPQANEASELNTTKRAVKIYTRYERFWHWSQALLIFILAFTGFNLHGTIGVIPFPQAVMLHTFGAIALIVLWTFTTFWNFTTGQWRHYLPNNKGLFDVIKFYAIGILTGAPHPYSKSLKRKQNALQSLAYLTFMVIIGPALWLSGLAYLFYSAWSHIDGANTIFQGVAFIHTAAAFLMITFVAIHIYMTTTGKTVFHYIKTMVTGYENIELTEAEEAYLEEQEPDKLRK</sequence>
<gene>
    <name evidence="14" type="ORF">SAMN06265368_3948</name>
</gene>
<dbReference type="InterPro" id="IPR000516">
    <property type="entry name" value="Ni-dep_Hydgase_cyt-B"/>
</dbReference>
<keyword evidence="4" id="KW-1003">Cell membrane</keyword>
<evidence type="ECO:0000256" key="7">
    <source>
        <dbReference type="ARBA" id="ARBA00022723"/>
    </source>
</evidence>
<dbReference type="PANTHER" id="PTHR30485:SF0">
    <property type="entry name" value="NI_FE-HYDROGENASE 1 B-TYPE CYTOCHROME SUBUNIT-RELATED"/>
    <property type="match status" value="1"/>
</dbReference>
<evidence type="ECO:0000256" key="11">
    <source>
        <dbReference type="ARBA" id="ARBA00023136"/>
    </source>
</evidence>
<evidence type="ECO:0000256" key="9">
    <source>
        <dbReference type="ARBA" id="ARBA00022989"/>
    </source>
</evidence>
<evidence type="ECO:0000313" key="14">
    <source>
        <dbReference type="EMBL" id="SNZ20837.1"/>
    </source>
</evidence>
<evidence type="ECO:0000256" key="6">
    <source>
        <dbReference type="ARBA" id="ARBA00022692"/>
    </source>
</evidence>
<comment type="subcellular location">
    <subcellularLocation>
        <location evidence="1">Cell membrane</location>
        <topology evidence="1">Multi-pass membrane protein</topology>
    </subcellularLocation>
</comment>
<dbReference type="PRINTS" id="PR00161">
    <property type="entry name" value="NIHGNASECYTB"/>
</dbReference>
<keyword evidence="15" id="KW-1185">Reference proteome</keyword>
<evidence type="ECO:0000259" key="13">
    <source>
        <dbReference type="Pfam" id="PF01292"/>
    </source>
</evidence>
<dbReference type="GO" id="GO:0009055">
    <property type="term" value="F:electron transfer activity"/>
    <property type="evidence" value="ECO:0007669"/>
    <property type="project" value="InterPro"/>
</dbReference>
<evidence type="ECO:0000256" key="2">
    <source>
        <dbReference type="ARBA" id="ARBA00008622"/>
    </source>
</evidence>
<dbReference type="RefSeq" id="WP_097155221.1">
    <property type="nucleotide sequence ID" value="NZ_OBEL01000006.1"/>
</dbReference>
<feature type="transmembrane region" description="Helical" evidence="12">
    <location>
        <begin position="169"/>
        <end position="193"/>
    </location>
</feature>
<dbReference type="GO" id="GO:0005886">
    <property type="term" value="C:plasma membrane"/>
    <property type="evidence" value="ECO:0007669"/>
    <property type="project" value="UniProtKB-SubCell"/>
</dbReference>
<name>A0A285PHX0_9HYPH</name>
<dbReference type="GO" id="GO:0022904">
    <property type="term" value="P:respiratory electron transport chain"/>
    <property type="evidence" value="ECO:0007669"/>
    <property type="project" value="InterPro"/>
</dbReference>
<evidence type="ECO:0000256" key="4">
    <source>
        <dbReference type="ARBA" id="ARBA00022475"/>
    </source>
</evidence>
<evidence type="ECO:0000256" key="8">
    <source>
        <dbReference type="ARBA" id="ARBA00022982"/>
    </source>
</evidence>
<keyword evidence="9 12" id="KW-1133">Transmembrane helix</keyword>
<dbReference type="InterPro" id="IPR016174">
    <property type="entry name" value="Di-haem_cyt_TM"/>
</dbReference>
<dbReference type="InterPro" id="IPR051542">
    <property type="entry name" value="Hydrogenase_cytochrome"/>
</dbReference>
<dbReference type="OrthoDB" id="1117555at2"/>
<evidence type="ECO:0000256" key="5">
    <source>
        <dbReference type="ARBA" id="ARBA00022617"/>
    </source>
</evidence>
<dbReference type="InterPro" id="IPR011577">
    <property type="entry name" value="Cyt_b561_bac/Ni-Hgenase"/>
</dbReference>
<accession>A0A285PHX0</accession>
<evidence type="ECO:0000256" key="1">
    <source>
        <dbReference type="ARBA" id="ARBA00004651"/>
    </source>
</evidence>
<keyword evidence="3" id="KW-0813">Transport</keyword>
<organism evidence="14 15">
    <name type="scientific">Cohaesibacter gelatinilyticus</name>
    <dbReference type="NCBI Taxonomy" id="372072"/>
    <lineage>
        <taxon>Bacteria</taxon>
        <taxon>Pseudomonadati</taxon>
        <taxon>Pseudomonadota</taxon>
        <taxon>Alphaproteobacteria</taxon>
        <taxon>Hyphomicrobiales</taxon>
        <taxon>Cohaesibacteraceae</taxon>
    </lineage>
</organism>
<evidence type="ECO:0000256" key="12">
    <source>
        <dbReference type="SAM" id="Phobius"/>
    </source>
</evidence>
<evidence type="ECO:0000256" key="3">
    <source>
        <dbReference type="ARBA" id="ARBA00022448"/>
    </source>
</evidence>
<keyword evidence="8" id="KW-0249">Electron transport</keyword>
<dbReference type="GO" id="GO:0005506">
    <property type="term" value="F:iron ion binding"/>
    <property type="evidence" value="ECO:0007669"/>
    <property type="project" value="InterPro"/>
</dbReference>
<proteinExistence type="inferred from homology"/>
<feature type="domain" description="Cytochrome b561 bacterial/Ni-hydrogenase" evidence="13">
    <location>
        <begin position="26"/>
        <end position="211"/>
    </location>
</feature>
<protein>
    <submittedName>
        <fullName evidence="14">Thiosulfate reductase cytochrome b subunit</fullName>
    </submittedName>
</protein>
<evidence type="ECO:0000256" key="10">
    <source>
        <dbReference type="ARBA" id="ARBA00023004"/>
    </source>
</evidence>
<feature type="transmembrane region" description="Helical" evidence="12">
    <location>
        <begin position="32"/>
        <end position="51"/>
    </location>
</feature>
<keyword evidence="5" id="KW-0349">Heme</keyword>
<evidence type="ECO:0000313" key="15">
    <source>
        <dbReference type="Proteomes" id="UP000219439"/>
    </source>
</evidence>
<keyword evidence="10" id="KW-0408">Iron</keyword>
<dbReference type="AlphaFoldDB" id="A0A285PHX0"/>
<dbReference type="Pfam" id="PF01292">
    <property type="entry name" value="Ni_hydr_CYTB"/>
    <property type="match status" value="1"/>
</dbReference>
<dbReference type="Gene3D" id="1.20.950.20">
    <property type="entry name" value="Transmembrane di-heme cytochromes, Chain C"/>
    <property type="match status" value="1"/>
</dbReference>
<keyword evidence="6 12" id="KW-0812">Transmembrane</keyword>
<feature type="transmembrane region" description="Helical" evidence="12">
    <location>
        <begin position="133"/>
        <end position="157"/>
    </location>
</feature>
<dbReference type="PANTHER" id="PTHR30485">
    <property type="entry name" value="NI/FE-HYDROGENASE 1 B-TYPE CYTOCHROME SUBUNIT"/>
    <property type="match status" value="1"/>
</dbReference>
<keyword evidence="11 12" id="KW-0472">Membrane</keyword>
<dbReference type="EMBL" id="OBEL01000006">
    <property type="protein sequence ID" value="SNZ20837.1"/>
    <property type="molecule type" value="Genomic_DNA"/>
</dbReference>